<gene>
    <name evidence="1" type="ORF">SAMN05661093_02996</name>
</gene>
<dbReference type="OrthoDB" id="3697210at2"/>
<name>A0A1Y5XIQ6_KIBAR</name>
<evidence type="ECO:0000313" key="2">
    <source>
        <dbReference type="Proteomes" id="UP000192674"/>
    </source>
</evidence>
<sequence>MRVNPAAIPGARDAFHEAARQIKDLVKKLSELPTPNWAGDPVSKITAVRFDAGDGSTGRRAAMETLAKYANELQNSGDALQAAHDHYVRVEGVNAERWRGKGFEDV</sequence>
<dbReference type="Proteomes" id="UP000192674">
    <property type="component" value="Unassembled WGS sequence"/>
</dbReference>
<accession>A0A1Y5XIQ6</accession>
<keyword evidence="2" id="KW-1185">Reference proteome</keyword>
<organism evidence="1 2">
    <name type="scientific">Kibdelosporangium aridum</name>
    <dbReference type="NCBI Taxonomy" id="2030"/>
    <lineage>
        <taxon>Bacteria</taxon>
        <taxon>Bacillati</taxon>
        <taxon>Actinomycetota</taxon>
        <taxon>Actinomycetes</taxon>
        <taxon>Pseudonocardiales</taxon>
        <taxon>Pseudonocardiaceae</taxon>
        <taxon>Kibdelosporangium</taxon>
    </lineage>
</organism>
<dbReference type="EMBL" id="FWXV01000002">
    <property type="protein sequence ID" value="SMC93637.1"/>
    <property type="molecule type" value="Genomic_DNA"/>
</dbReference>
<protein>
    <recommendedName>
        <fullName evidence="3">Excreted virulence factor EspC, type VII ESX diderm</fullName>
    </recommendedName>
</protein>
<evidence type="ECO:0000313" key="1">
    <source>
        <dbReference type="EMBL" id="SMC93637.1"/>
    </source>
</evidence>
<proteinExistence type="predicted"/>
<dbReference type="RefSeq" id="WP_033382225.1">
    <property type="nucleotide sequence ID" value="NZ_FWXV01000002.1"/>
</dbReference>
<dbReference type="AlphaFoldDB" id="A0A1Y5XIQ6"/>
<reference evidence="1 2" key="1">
    <citation type="submission" date="2017-04" db="EMBL/GenBank/DDBJ databases">
        <authorList>
            <person name="Afonso C.L."/>
            <person name="Miller P.J."/>
            <person name="Scott M.A."/>
            <person name="Spackman E."/>
            <person name="Goraichik I."/>
            <person name="Dimitrov K.M."/>
            <person name="Suarez D.L."/>
            <person name="Swayne D.E."/>
        </authorList>
    </citation>
    <scope>NUCLEOTIDE SEQUENCE [LARGE SCALE GENOMIC DNA]</scope>
    <source>
        <strain evidence="1 2">DSM 43828</strain>
    </source>
</reference>
<evidence type="ECO:0008006" key="3">
    <source>
        <dbReference type="Google" id="ProtNLM"/>
    </source>
</evidence>